<evidence type="ECO:0000256" key="3">
    <source>
        <dbReference type="ARBA" id="ARBA00022692"/>
    </source>
</evidence>
<keyword evidence="10" id="KW-1185">Reference proteome</keyword>
<feature type="transmembrane region" description="Helical" evidence="7">
    <location>
        <begin position="74"/>
        <end position="93"/>
    </location>
</feature>
<keyword evidence="5 7" id="KW-1133">Transmembrane helix</keyword>
<comment type="subcellular location">
    <subcellularLocation>
        <location evidence="1">Membrane</location>
    </subcellularLocation>
</comment>
<keyword evidence="2" id="KW-0813">Transport</keyword>
<dbReference type="PANTHER" id="PTHR48017">
    <property type="entry name" value="OS05G0424000 PROTEIN-RELATED"/>
    <property type="match status" value="1"/>
</dbReference>
<name>A0AAE2C5N2_9LAMI</name>
<evidence type="ECO:0000256" key="7">
    <source>
        <dbReference type="SAM" id="Phobius"/>
    </source>
</evidence>
<dbReference type="EMBL" id="JACGWL010000001">
    <property type="protein sequence ID" value="KAK4409983.1"/>
    <property type="molecule type" value="Genomic_DNA"/>
</dbReference>
<gene>
    <name evidence="9" type="ORF">Sango_0071300</name>
</gene>
<organism evidence="9 10">
    <name type="scientific">Sesamum angolense</name>
    <dbReference type="NCBI Taxonomy" id="2727404"/>
    <lineage>
        <taxon>Eukaryota</taxon>
        <taxon>Viridiplantae</taxon>
        <taxon>Streptophyta</taxon>
        <taxon>Embryophyta</taxon>
        <taxon>Tracheophyta</taxon>
        <taxon>Spermatophyta</taxon>
        <taxon>Magnoliopsida</taxon>
        <taxon>eudicotyledons</taxon>
        <taxon>Gunneridae</taxon>
        <taxon>Pentapetalae</taxon>
        <taxon>asterids</taxon>
        <taxon>lamiids</taxon>
        <taxon>Lamiales</taxon>
        <taxon>Pedaliaceae</taxon>
        <taxon>Sesamum</taxon>
    </lineage>
</organism>
<evidence type="ECO:0000259" key="8">
    <source>
        <dbReference type="Pfam" id="PF01490"/>
    </source>
</evidence>
<proteinExistence type="predicted"/>
<dbReference type="InterPro" id="IPR013057">
    <property type="entry name" value="AA_transpt_TM"/>
</dbReference>
<keyword evidence="6 7" id="KW-0472">Membrane</keyword>
<evidence type="ECO:0000256" key="5">
    <source>
        <dbReference type="ARBA" id="ARBA00022989"/>
    </source>
</evidence>
<dbReference type="GO" id="GO:0006865">
    <property type="term" value="P:amino acid transport"/>
    <property type="evidence" value="ECO:0007669"/>
    <property type="project" value="UniProtKB-KW"/>
</dbReference>
<feature type="domain" description="Amino acid transporter transmembrane" evidence="8">
    <location>
        <begin position="43"/>
        <end position="107"/>
    </location>
</feature>
<sequence length="118" mass="13430">MKRSPRPVEYNALDRMNQGLWVDERSVEERAIDDWLPITSSRTAKWWYSAFHNVTAIVGAGVLGLPYAMAELGWGPGVAVLVISWIVTLYSLWQMVEMHEIVPGKRFDSSYSLKLEST</sequence>
<evidence type="ECO:0000313" key="9">
    <source>
        <dbReference type="EMBL" id="KAK4409983.1"/>
    </source>
</evidence>
<evidence type="ECO:0000256" key="1">
    <source>
        <dbReference type="ARBA" id="ARBA00004370"/>
    </source>
</evidence>
<keyword evidence="4" id="KW-0029">Amino-acid transport</keyword>
<dbReference type="GO" id="GO:0016020">
    <property type="term" value="C:membrane"/>
    <property type="evidence" value="ECO:0007669"/>
    <property type="project" value="UniProtKB-SubCell"/>
</dbReference>
<accession>A0AAE2C5N2</accession>
<dbReference type="Proteomes" id="UP001289374">
    <property type="component" value="Unassembled WGS sequence"/>
</dbReference>
<dbReference type="AlphaFoldDB" id="A0AAE2C5N2"/>
<protein>
    <submittedName>
        <fullName evidence="9">Lysine histidine transporter 1</fullName>
    </submittedName>
</protein>
<evidence type="ECO:0000256" key="4">
    <source>
        <dbReference type="ARBA" id="ARBA00022970"/>
    </source>
</evidence>
<evidence type="ECO:0000256" key="2">
    <source>
        <dbReference type="ARBA" id="ARBA00022448"/>
    </source>
</evidence>
<evidence type="ECO:0000256" key="6">
    <source>
        <dbReference type="ARBA" id="ARBA00023136"/>
    </source>
</evidence>
<reference evidence="9" key="1">
    <citation type="submission" date="2020-06" db="EMBL/GenBank/DDBJ databases">
        <authorList>
            <person name="Li T."/>
            <person name="Hu X."/>
            <person name="Zhang T."/>
            <person name="Song X."/>
            <person name="Zhang H."/>
            <person name="Dai N."/>
            <person name="Sheng W."/>
            <person name="Hou X."/>
            <person name="Wei L."/>
        </authorList>
    </citation>
    <scope>NUCLEOTIDE SEQUENCE</scope>
    <source>
        <strain evidence="9">K16</strain>
        <tissue evidence="9">Leaf</tissue>
    </source>
</reference>
<reference evidence="9" key="2">
    <citation type="journal article" date="2024" name="Plant">
        <title>Genomic evolution and insights into agronomic trait innovations of Sesamum species.</title>
        <authorList>
            <person name="Miao H."/>
            <person name="Wang L."/>
            <person name="Qu L."/>
            <person name="Liu H."/>
            <person name="Sun Y."/>
            <person name="Le M."/>
            <person name="Wang Q."/>
            <person name="Wei S."/>
            <person name="Zheng Y."/>
            <person name="Lin W."/>
            <person name="Duan Y."/>
            <person name="Cao H."/>
            <person name="Xiong S."/>
            <person name="Wang X."/>
            <person name="Wei L."/>
            <person name="Li C."/>
            <person name="Ma Q."/>
            <person name="Ju M."/>
            <person name="Zhao R."/>
            <person name="Li G."/>
            <person name="Mu C."/>
            <person name="Tian Q."/>
            <person name="Mei H."/>
            <person name="Zhang T."/>
            <person name="Gao T."/>
            <person name="Zhang H."/>
        </authorList>
    </citation>
    <scope>NUCLEOTIDE SEQUENCE</scope>
    <source>
        <strain evidence="9">K16</strain>
    </source>
</reference>
<comment type="caution">
    <text evidence="9">The sequence shown here is derived from an EMBL/GenBank/DDBJ whole genome shotgun (WGS) entry which is preliminary data.</text>
</comment>
<feature type="transmembrane region" description="Helical" evidence="7">
    <location>
        <begin position="46"/>
        <end position="68"/>
    </location>
</feature>
<dbReference type="Pfam" id="PF01490">
    <property type="entry name" value="Aa_trans"/>
    <property type="match status" value="1"/>
</dbReference>
<evidence type="ECO:0000313" key="10">
    <source>
        <dbReference type="Proteomes" id="UP001289374"/>
    </source>
</evidence>
<keyword evidence="3 7" id="KW-0812">Transmembrane</keyword>